<dbReference type="SUPFAM" id="SSF53335">
    <property type="entry name" value="S-adenosyl-L-methionine-dependent methyltransferases"/>
    <property type="match status" value="1"/>
</dbReference>
<dbReference type="GO" id="GO:0032259">
    <property type="term" value="P:methylation"/>
    <property type="evidence" value="ECO:0007669"/>
    <property type="project" value="UniProtKB-KW"/>
</dbReference>
<name>V6AQS7_9ARCH</name>
<accession>V6AQS7</accession>
<dbReference type="EMBL" id="CBTY010000006">
    <property type="protein sequence ID" value="CDI04992.1"/>
    <property type="molecule type" value="Genomic_DNA"/>
</dbReference>
<dbReference type="AlphaFoldDB" id="V6AQS7"/>
<reference evidence="2 3" key="1">
    <citation type="journal article" date="2013" name="PLoS ONE">
        <title>Enrichment and Genome Sequence of the Group I.1a Ammonia-Oxidizing Archaeon ?Ca. Nitrosotenuis uzonensis? Representing a Clade Globally.</title>
        <authorList>
            <person name="Lebedeva E.V."/>
            <person name="Hatzenpichler R."/>
            <person name="Pelletier E."/>
            <person name="Schuster N."/>
            <person name="Hauzmayer S."/>
            <person name="Bulaev A."/>
            <person name="Grigor'eva N.V."/>
            <person name="Galushko A."/>
            <person name="Schmid M."/>
            <person name="Palatinszky M."/>
            <person name="Le Paslier D."/>
            <person name="Daims H."/>
            <person name="Wagner M."/>
        </authorList>
    </citation>
    <scope>NUCLEOTIDE SEQUENCE [LARGE SCALE GENOMIC DNA]</scope>
    <source>
        <strain evidence="2 3">N4</strain>
    </source>
</reference>
<dbReference type="Gene3D" id="3.40.50.150">
    <property type="entry name" value="Vaccinia Virus protein VP39"/>
    <property type="match status" value="1"/>
</dbReference>
<keyword evidence="2" id="KW-0808">Transferase</keyword>
<dbReference type="Pfam" id="PF13649">
    <property type="entry name" value="Methyltransf_25"/>
    <property type="match status" value="1"/>
</dbReference>
<dbReference type="GO" id="GO:0008168">
    <property type="term" value="F:methyltransferase activity"/>
    <property type="evidence" value="ECO:0007669"/>
    <property type="project" value="UniProtKB-KW"/>
</dbReference>
<dbReference type="OrthoDB" id="1018at2157"/>
<evidence type="ECO:0000259" key="1">
    <source>
        <dbReference type="Pfam" id="PF13649"/>
    </source>
</evidence>
<evidence type="ECO:0000313" key="3">
    <source>
        <dbReference type="Proteomes" id="UP000018159"/>
    </source>
</evidence>
<dbReference type="Proteomes" id="UP000018159">
    <property type="component" value="Unassembled WGS sequence"/>
</dbReference>
<keyword evidence="2" id="KW-0489">Methyltransferase</keyword>
<protein>
    <submittedName>
        <fullName evidence="2">Methyltransferase type 11</fullName>
    </submittedName>
</protein>
<gene>
    <name evidence="2" type="ORF">NITUZ_140067</name>
</gene>
<dbReference type="STRING" id="1407055.NITUZ_140067"/>
<dbReference type="RefSeq" id="WP_048194325.1">
    <property type="nucleotide sequence ID" value="NZ_CBTY010000006.1"/>
</dbReference>
<dbReference type="InterPro" id="IPR041698">
    <property type="entry name" value="Methyltransf_25"/>
</dbReference>
<keyword evidence="3" id="KW-1185">Reference proteome</keyword>
<proteinExistence type="predicted"/>
<evidence type="ECO:0000313" key="2">
    <source>
        <dbReference type="EMBL" id="CDI04992.1"/>
    </source>
</evidence>
<feature type="domain" description="Methyltransferase" evidence="1">
    <location>
        <begin position="40"/>
        <end position="126"/>
    </location>
</feature>
<dbReference type="CDD" id="cd02440">
    <property type="entry name" value="AdoMet_MTases"/>
    <property type="match status" value="1"/>
</dbReference>
<sequence>MQPLDSQYWEKYAHNHKEYYNYEMAKFISDLAVSLRAQSVLEVGCSAGNDLSLLEDKMQVAGIDSSEHAILQARKNFPHMQLKVGSITSIPHDDCAFDFVFTRNVFNYLADDHMQKATDELFRVSKKYIMNIEMFSENDHIIEKGPPRMIGRNMKNRWLNYRVKIISDVNMHEEIDPKRSRFVLVRKM</sequence>
<comment type="caution">
    <text evidence="2">The sequence shown here is derived from an EMBL/GenBank/DDBJ whole genome shotgun (WGS) entry which is preliminary data.</text>
</comment>
<organism evidence="2 3">
    <name type="scientific">Candidatus Nitrosotenuis uzonensis</name>
    <dbReference type="NCBI Taxonomy" id="1407055"/>
    <lineage>
        <taxon>Archaea</taxon>
        <taxon>Nitrososphaerota</taxon>
        <taxon>Candidatus Nitrosotenuis</taxon>
    </lineage>
</organism>
<dbReference type="InterPro" id="IPR029063">
    <property type="entry name" value="SAM-dependent_MTases_sf"/>
</dbReference>